<name>A0A6J5ZTH3_9ZZZZ</name>
<sequence>MAYVEAGRPSWDGTPLGSFEEFSKVMGGILQNAGVEGFMSDMALQRDSLDAENSQLHDFVDIWWEEFGEKQVPVKDLMALAAKHDLDVQDHWVEPGLRTESTRSESTKAGNYIGNKKQRYFVLFRDGESVRVQLVKTERRSCYGLRRG</sequence>
<evidence type="ECO:0000313" key="1">
    <source>
        <dbReference type="EMBL" id="CAB4344738.1"/>
    </source>
</evidence>
<dbReference type="AlphaFoldDB" id="A0A6J5ZTH3"/>
<proteinExistence type="predicted"/>
<reference evidence="1" key="1">
    <citation type="submission" date="2020-05" db="EMBL/GenBank/DDBJ databases">
        <authorList>
            <person name="Chiriac C."/>
            <person name="Salcher M."/>
            <person name="Ghai R."/>
            <person name="Kavagutti S V."/>
        </authorList>
    </citation>
    <scope>NUCLEOTIDE SEQUENCE</scope>
</reference>
<gene>
    <name evidence="1" type="ORF">UFOPK3770_01329</name>
</gene>
<organism evidence="1">
    <name type="scientific">freshwater metagenome</name>
    <dbReference type="NCBI Taxonomy" id="449393"/>
    <lineage>
        <taxon>unclassified sequences</taxon>
        <taxon>metagenomes</taxon>
        <taxon>ecological metagenomes</taxon>
    </lineage>
</organism>
<dbReference type="EMBL" id="CAESAJ010000205">
    <property type="protein sequence ID" value="CAB4344738.1"/>
    <property type="molecule type" value="Genomic_DNA"/>
</dbReference>
<accession>A0A6J5ZTH3</accession>
<protein>
    <submittedName>
        <fullName evidence="1">Unannotated protein</fullName>
    </submittedName>
</protein>